<evidence type="ECO:0000313" key="4">
    <source>
        <dbReference type="RefSeq" id="XP_022340804.1"/>
    </source>
</evidence>
<accession>A0A8B8ELM4</accession>
<keyword evidence="3" id="KW-1185">Reference proteome</keyword>
<evidence type="ECO:0000313" key="3">
    <source>
        <dbReference type="Proteomes" id="UP000694844"/>
    </source>
</evidence>
<name>A0A8B8ELM4_CRAVI</name>
<dbReference type="RefSeq" id="XP_022340804.1">
    <property type="nucleotide sequence ID" value="XM_022485096.1"/>
</dbReference>
<feature type="transmembrane region" description="Helical" evidence="2">
    <location>
        <begin position="131"/>
        <end position="159"/>
    </location>
</feature>
<organism evidence="3 4">
    <name type="scientific">Crassostrea virginica</name>
    <name type="common">Eastern oyster</name>
    <dbReference type="NCBI Taxonomy" id="6565"/>
    <lineage>
        <taxon>Eukaryota</taxon>
        <taxon>Metazoa</taxon>
        <taxon>Spiralia</taxon>
        <taxon>Lophotrochozoa</taxon>
        <taxon>Mollusca</taxon>
        <taxon>Bivalvia</taxon>
        <taxon>Autobranchia</taxon>
        <taxon>Pteriomorphia</taxon>
        <taxon>Ostreida</taxon>
        <taxon>Ostreoidea</taxon>
        <taxon>Ostreidae</taxon>
        <taxon>Crassostrea</taxon>
    </lineage>
</organism>
<dbReference type="GO" id="GO:0033615">
    <property type="term" value="P:mitochondrial proton-transporting ATP synthase complex assembly"/>
    <property type="evidence" value="ECO:0007669"/>
    <property type="project" value="TreeGrafter"/>
</dbReference>
<dbReference type="GO" id="GO:0031966">
    <property type="term" value="C:mitochondrial membrane"/>
    <property type="evidence" value="ECO:0007669"/>
    <property type="project" value="TreeGrafter"/>
</dbReference>
<feature type="transmembrane region" description="Helical" evidence="2">
    <location>
        <begin position="108"/>
        <end position="125"/>
    </location>
</feature>
<keyword evidence="2" id="KW-1133">Transmembrane helix</keyword>
<dbReference type="PANTHER" id="PTHR13281">
    <property type="entry name" value="TRANSMEMBRANE PROTEIN 70, MITOCHONDRIAL"/>
    <property type="match status" value="1"/>
</dbReference>
<keyword evidence="2" id="KW-0812">Transmembrane</keyword>
<comment type="similarity">
    <text evidence="1">Belongs to the TMEM70 family.</text>
</comment>
<dbReference type="OrthoDB" id="156886at2759"/>
<gene>
    <name evidence="4" type="primary">LOC111135229</name>
</gene>
<proteinExistence type="inferred from homology"/>
<dbReference type="GeneID" id="111135229"/>
<dbReference type="KEGG" id="cvn:111135229"/>
<dbReference type="Pfam" id="PF06979">
    <property type="entry name" value="TMEM70"/>
    <property type="match status" value="1"/>
</dbReference>
<protein>
    <submittedName>
        <fullName evidence="4">Transmembrane protein 70 homolog, mitochondrial-like</fullName>
    </submittedName>
</protein>
<dbReference type="Proteomes" id="UP000694844">
    <property type="component" value="Chromosome 5"/>
</dbReference>
<dbReference type="PANTHER" id="PTHR13281:SF0">
    <property type="entry name" value="TRANSMEMBRANE PROTEIN 70, MITOCHONDRIAL"/>
    <property type="match status" value="1"/>
</dbReference>
<reference evidence="4" key="1">
    <citation type="submission" date="2025-08" db="UniProtKB">
        <authorList>
            <consortium name="RefSeq"/>
        </authorList>
    </citation>
    <scope>IDENTIFICATION</scope>
    <source>
        <tissue evidence="4">Whole sample</tissue>
    </source>
</reference>
<evidence type="ECO:0000256" key="2">
    <source>
        <dbReference type="SAM" id="Phobius"/>
    </source>
</evidence>
<evidence type="ECO:0000256" key="1">
    <source>
        <dbReference type="ARBA" id="ARBA00005280"/>
    </source>
</evidence>
<dbReference type="AlphaFoldDB" id="A0A8B8ELM4"/>
<dbReference type="InterPro" id="IPR009724">
    <property type="entry name" value="TMEM70"/>
</dbReference>
<sequence>MNWRFCQRLRITQTKFQKGLTCLPCSSSIRSYSKQSNGRLRGWAINAHRTPLSTHWRSPFFAVSSHGCQTASTKVQRHEDSGLLLHDPKKGDLVYYGPLAGRVRGLKLLSVSSSVTCMGLFPYLFMRADNLPLALQATCGLLSGFFIFLQPVIIHWLVYRYVLALYYDRQTKTFTVTTMTLFGTKKEMKFTKDDIERVEIPTLFERVRVKNRPLYMENDYFLDIVAFRIIMNYESTEHNK</sequence>
<keyword evidence="2" id="KW-0472">Membrane</keyword>
<dbReference type="InterPro" id="IPR045325">
    <property type="entry name" value="TMEM70/TMEM186/TMEM223"/>
</dbReference>